<comment type="caution">
    <text evidence="1">The sequence shown here is derived from an EMBL/GenBank/DDBJ whole genome shotgun (WGS) entry which is preliminary data.</text>
</comment>
<dbReference type="PANTHER" id="PTHR35504">
    <property type="entry name" value="PROTEIN EMBRYONIC FLOWER 1"/>
    <property type="match status" value="1"/>
</dbReference>
<gene>
    <name evidence="1" type="ORF">HAX54_032123</name>
</gene>
<dbReference type="EMBL" id="JACEIK010004088">
    <property type="protein sequence ID" value="MCD9644137.1"/>
    <property type="molecule type" value="Genomic_DNA"/>
</dbReference>
<evidence type="ECO:0000313" key="2">
    <source>
        <dbReference type="Proteomes" id="UP000823775"/>
    </source>
</evidence>
<keyword evidence="2" id="KW-1185">Reference proteome</keyword>
<proteinExistence type="predicted"/>
<dbReference type="InterPro" id="IPR034583">
    <property type="entry name" value="EMF1"/>
</dbReference>
<dbReference type="Proteomes" id="UP000823775">
    <property type="component" value="Unassembled WGS sequence"/>
</dbReference>
<reference evidence="1 2" key="1">
    <citation type="journal article" date="2021" name="BMC Genomics">
        <title>Datura genome reveals duplications of psychoactive alkaloid biosynthetic genes and high mutation rate following tissue culture.</title>
        <authorList>
            <person name="Rajewski A."/>
            <person name="Carter-House D."/>
            <person name="Stajich J."/>
            <person name="Litt A."/>
        </authorList>
    </citation>
    <scope>NUCLEOTIDE SEQUENCE [LARGE SCALE GENOMIC DNA]</scope>
    <source>
        <strain evidence="1">AR-01</strain>
    </source>
</reference>
<sequence>MYTLVEGVCRDEGIDSGTSTSVSKSSRSQLIHIGSITIDLNMPIPVKEKAECQHFSIHGYVSEMKNKDMKICSPFGSSSNPEEQLPPLDVPKFKWWRCDKCFQEIGVDHESAGDRIGDAFVLIGSTTAVEYIFSEMKYMSDLRKGDKSKEIMNDAANTSDNKVISSWRRNKPICDVVGNKTVKAGDEIGSQGVRVEEFDSPAIEVIVPKQCSNREIETNNLVANLLNISTNTEPIPSNGRQRTTSDQIEVLGRKEEVLITSNMKSRGLPSLGSRKGTATSKGSDANLAENILCDLHEDIANDLSRCRKIQKVQLMDDLLIGKDNSDRSCARTMPVVPSKPDTVVAPKDKVFLLEDVGRGIKISQKKKNTTQEDGCRSGMNLDGKMAKILKAFNQNKKDERSAMEIKVTDSHPGENGYDREQHLQSGSKNVKVKHINGKESGVCRNKHKQDQVVGEYFVQMPLEGKNSVLGTNRHSANVLLQ</sequence>
<accession>A0ABS8VCU9</accession>
<dbReference type="PANTHER" id="PTHR35504:SF1">
    <property type="entry name" value="PROTEIN EMBRYONIC FLOWER 1"/>
    <property type="match status" value="1"/>
</dbReference>
<name>A0ABS8VCU9_DATST</name>
<organism evidence="1 2">
    <name type="scientific">Datura stramonium</name>
    <name type="common">Jimsonweed</name>
    <name type="synonym">Common thornapple</name>
    <dbReference type="NCBI Taxonomy" id="4076"/>
    <lineage>
        <taxon>Eukaryota</taxon>
        <taxon>Viridiplantae</taxon>
        <taxon>Streptophyta</taxon>
        <taxon>Embryophyta</taxon>
        <taxon>Tracheophyta</taxon>
        <taxon>Spermatophyta</taxon>
        <taxon>Magnoliopsida</taxon>
        <taxon>eudicotyledons</taxon>
        <taxon>Gunneridae</taxon>
        <taxon>Pentapetalae</taxon>
        <taxon>asterids</taxon>
        <taxon>lamiids</taxon>
        <taxon>Solanales</taxon>
        <taxon>Solanaceae</taxon>
        <taxon>Solanoideae</taxon>
        <taxon>Datureae</taxon>
        <taxon>Datura</taxon>
    </lineage>
</organism>
<evidence type="ECO:0000313" key="1">
    <source>
        <dbReference type="EMBL" id="MCD9644137.1"/>
    </source>
</evidence>
<protein>
    <submittedName>
        <fullName evidence="1">Uncharacterized protein</fullName>
    </submittedName>
</protein>